<dbReference type="OrthoDB" id="2691205at2759"/>
<evidence type="ECO:0000313" key="1">
    <source>
        <dbReference type="EMBL" id="OAX32467.1"/>
    </source>
</evidence>
<dbReference type="Proteomes" id="UP000092154">
    <property type="component" value="Unassembled WGS sequence"/>
</dbReference>
<sequence>MARLRRTGKHSSFVHAQRAVELEALAIAQLAAAECENDEFLGLAIAVLAVEEKKRARSKKYGRRVAYNQQKSEEFWTSWYFAEGRLNKEVQIDARMGQHLENLSWCLWHLQNLIVNTENAKSKHKFKELSKHLGDKFDKEKGHAIESLEAPDFKRNTSTNLVRQRAVERLPFWTDLPPPPLHLDKPTTSADP</sequence>
<dbReference type="STRING" id="1314800.A0A1B7MIN3"/>
<gene>
    <name evidence="1" type="ORF">K503DRAFT_787177</name>
</gene>
<dbReference type="AlphaFoldDB" id="A0A1B7MIN3"/>
<protein>
    <submittedName>
        <fullName evidence="1">Uncharacterized protein</fullName>
    </submittedName>
</protein>
<keyword evidence="2" id="KW-1185">Reference proteome</keyword>
<reference evidence="1 2" key="1">
    <citation type="submission" date="2016-06" db="EMBL/GenBank/DDBJ databases">
        <title>Comparative genomics of the ectomycorrhizal sister species Rhizopogon vinicolor and Rhizopogon vesiculosus (Basidiomycota: Boletales) reveals a divergence of the mating type B locus.</title>
        <authorList>
            <consortium name="DOE Joint Genome Institute"/>
            <person name="Mujic A.B."/>
            <person name="Kuo A."/>
            <person name="Tritt A."/>
            <person name="Lipzen A."/>
            <person name="Chen C."/>
            <person name="Johnson J."/>
            <person name="Sharma A."/>
            <person name="Barry K."/>
            <person name="Grigoriev I.V."/>
            <person name="Spatafora J.W."/>
        </authorList>
    </citation>
    <scope>NUCLEOTIDE SEQUENCE [LARGE SCALE GENOMIC DNA]</scope>
    <source>
        <strain evidence="1 2">AM-OR11-026</strain>
    </source>
</reference>
<evidence type="ECO:0000313" key="2">
    <source>
        <dbReference type="Proteomes" id="UP000092154"/>
    </source>
</evidence>
<dbReference type="EMBL" id="KV449001">
    <property type="protein sequence ID" value="OAX32467.1"/>
    <property type="molecule type" value="Genomic_DNA"/>
</dbReference>
<proteinExistence type="predicted"/>
<organism evidence="1 2">
    <name type="scientific">Rhizopogon vinicolor AM-OR11-026</name>
    <dbReference type="NCBI Taxonomy" id="1314800"/>
    <lineage>
        <taxon>Eukaryota</taxon>
        <taxon>Fungi</taxon>
        <taxon>Dikarya</taxon>
        <taxon>Basidiomycota</taxon>
        <taxon>Agaricomycotina</taxon>
        <taxon>Agaricomycetes</taxon>
        <taxon>Agaricomycetidae</taxon>
        <taxon>Boletales</taxon>
        <taxon>Suillineae</taxon>
        <taxon>Rhizopogonaceae</taxon>
        <taxon>Rhizopogon</taxon>
    </lineage>
</organism>
<accession>A0A1B7MIN3</accession>
<name>A0A1B7MIN3_9AGAM</name>
<dbReference type="InParanoid" id="A0A1B7MIN3"/>